<protein>
    <recommendedName>
        <fullName evidence="4">F-box domain-containing protein</fullName>
    </recommendedName>
</protein>
<reference evidence="2 3" key="1">
    <citation type="submission" date="2016-10" db="EMBL/GenBank/DDBJ databases">
        <title>Proteomics and genomics reveal pathogen-plant mechanisms compatible with a hemibiotrophic lifestyle of Diplodia corticola.</title>
        <authorList>
            <person name="Fernandes I."/>
            <person name="De Jonge R."/>
            <person name="Van De Peer Y."/>
            <person name="Devreese B."/>
            <person name="Alves A."/>
            <person name="Esteves A.C."/>
        </authorList>
    </citation>
    <scope>NUCLEOTIDE SEQUENCE [LARGE SCALE GENOMIC DNA]</scope>
    <source>
        <strain evidence="2 3">CBS 112549</strain>
    </source>
</reference>
<feature type="compositionally biased region" description="Low complexity" evidence="1">
    <location>
        <begin position="41"/>
        <end position="53"/>
    </location>
</feature>
<dbReference type="SUPFAM" id="SSF81383">
    <property type="entry name" value="F-box domain"/>
    <property type="match status" value="1"/>
</dbReference>
<dbReference type="RefSeq" id="XP_020127202.1">
    <property type="nucleotide sequence ID" value="XM_020277294.1"/>
</dbReference>
<evidence type="ECO:0000313" key="3">
    <source>
        <dbReference type="Proteomes" id="UP000183809"/>
    </source>
</evidence>
<dbReference type="EMBL" id="MNUE01000054">
    <property type="protein sequence ID" value="OJD30942.1"/>
    <property type="molecule type" value="Genomic_DNA"/>
</dbReference>
<dbReference type="InterPro" id="IPR036047">
    <property type="entry name" value="F-box-like_dom_sf"/>
</dbReference>
<comment type="caution">
    <text evidence="2">The sequence shown here is derived from an EMBL/GenBank/DDBJ whole genome shotgun (WGS) entry which is preliminary data.</text>
</comment>
<dbReference type="AlphaFoldDB" id="A0A1J9QPU0"/>
<feature type="compositionally biased region" description="Basic and acidic residues" evidence="1">
    <location>
        <begin position="8"/>
        <end position="18"/>
    </location>
</feature>
<sequence>MSSAKRKRDSDSLRDERRPKRIVRHVGLTSKPDTDGAHHPSTSSTATGASNASEDSWPTAQPQKRIAGDTTTSGKVPRNNFTSHSPGNGQQAMASYPPNVPIGSPMKSKPKRKRNDEDGGEQNDRPRRKRVSKANPETQCERKQLPARRTLNSDVDHVSSARPPTQVDTSTKTVDVGTAVGSKLFPPASLSNVGGQPGSSTLGHIHEKRKRWLEEEDNKACQPQKAPRLAGKRTRDMTSHGQHIYRLSTEVALNVFSWVGDEDVTKVRRTCRWFHTNMSDRFAEYCGHALDKKLTAKNKSWELSLTRSSMDELLLVSHIPRVERRIQNITIYADCPSLAGVRVFRKMDQRALQGALPADQKRTLRDISTLKHSGIDETIHSGREMEHGYECEHTAHATFAACGEDASKMVRIFELLIGLKHIHIGGWSKNMGVDCTDVISGDGRKSLLKAHDDRLHHVFNVVTAAVGSSKLTLDSLTVNPTLLKALSGLSTKDGILRALDDWEEPRRHFFIRRRFPGNGLGAMCSGFLQSAPNLKSLEISLDDQVWRCERISEALARYHSPRLRSIRLEEMDINGEALCTFLKGHKDSLRRLDLREIVLLGGGWRGVWKLLRDELQLESASFARLRETSTARGFDRHMVGFPWNQARQDRETALLGPQDDGVDRLEPVEEMEVTAGLDRMIEWALIQPKEESCWWLR</sequence>
<feature type="compositionally biased region" description="Polar residues" evidence="1">
    <location>
        <begin position="162"/>
        <end position="173"/>
    </location>
</feature>
<dbReference type="Proteomes" id="UP000183809">
    <property type="component" value="Unassembled WGS sequence"/>
</dbReference>
<evidence type="ECO:0000256" key="1">
    <source>
        <dbReference type="SAM" id="MobiDB-lite"/>
    </source>
</evidence>
<accession>A0A1J9QPU0</accession>
<proteinExistence type="predicted"/>
<feature type="compositionally biased region" description="Basic and acidic residues" evidence="1">
    <location>
        <begin position="114"/>
        <end position="125"/>
    </location>
</feature>
<evidence type="ECO:0008006" key="4">
    <source>
        <dbReference type="Google" id="ProtNLM"/>
    </source>
</evidence>
<dbReference type="CDD" id="cd09917">
    <property type="entry name" value="F-box_SF"/>
    <property type="match status" value="1"/>
</dbReference>
<dbReference type="GeneID" id="31017555"/>
<gene>
    <name evidence="2" type="ORF">BKCO1_5400083</name>
</gene>
<name>A0A1J9QPU0_9PEZI</name>
<organism evidence="2 3">
    <name type="scientific">Diplodia corticola</name>
    <dbReference type="NCBI Taxonomy" id="236234"/>
    <lineage>
        <taxon>Eukaryota</taxon>
        <taxon>Fungi</taxon>
        <taxon>Dikarya</taxon>
        <taxon>Ascomycota</taxon>
        <taxon>Pezizomycotina</taxon>
        <taxon>Dothideomycetes</taxon>
        <taxon>Dothideomycetes incertae sedis</taxon>
        <taxon>Botryosphaeriales</taxon>
        <taxon>Botryosphaeriaceae</taxon>
        <taxon>Diplodia</taxon>
    </lineage>
</organism>
<feature type="region of interest" description="Disordered" evidence="1">
    <location>
        <begin position="1"/>
        <end position="173"/>
    </location>
</feature>
<dbReference type="OrthoDB" id="10261563at2759"/>
<keyword evidence="3" id="KW-1185">Reference proteome</keyword>
<evidence type="ECO:0000313" key="2">
    <source>
        <dbReference type="EMBL" id="OJD30942.1"/>
    </source>
</evidence>
<feature type="compositionally biased region" description="Polar residues" evidence="1">
    <location>
        <begin position="69"/>
        <end position="93"/>
    </location>
</feature>